<feature type="compositionally biased region" description="Basic and acidic residues" evidence="1">
    <location>
        <begin position="655"/>
        <end position="679"/>
    </location>
</feature>
<dbReference type="Pfam" id="PF03432">
    <property type="entry name" value="Relaxase"/>
    <property type="match status" value="1"/>
</dbReference>
<organism evidence="3 4">
    <name type="scientific">Antarcticimicrobium luteum</name>
    <dbReference type="NCBI Taxonomy" id="2547397"/>
    <lineage>
        <taxon>Bacteria</taxon>
        <taxon>Pseudomonadati</taxon>
        <taxon>Pseudomonadota</taxon>
        <taxon>Alphaproteobacteria</taxon>
        <taxon>Rhodobacterales</taxon>
        <taxon>Paracoccaceae</taxon>
        <taxon>Antarcticimicrobium</taxon>
    </lineage>
</organism>
<dbReference type="AlphaFoldDB" id="A0A4R5VER3"/>
<feature type="region of interest" description="Disordered" evidence="1">
    <location>
        <begin position="644"/>
        <end position="679"/>
    </location>
</feature>
<dbReference type="InterPro" id="IPR005094">
    <property type="entry name" value="Endonuclease_MobA/VirD2"/>
</dbReference>
<reference evidence="3 4" key="1">
    <citation type="submission" date="2019-03" db="EMBL/GenBank/DDBJ databases">
        <title>Ruegeria lutea sp. nov., a novel strain, isolated from marine sediment, the Masan Bay, South Korea.</title>
        <authorList>
            <person name="Kim J."/>
            <person name="Kim D.-Y."/>
            <person name="Lee S.-S."/>
        </authorList>
    </citation>
    <scope>NUCLEOTIDE SEQUENCE [LARGE SCALE GENOMIC DNA]</scope>
    <source>
        <strain evidence="3 4">318-1</strain>
    </source>
</reference>
<evidence type="ECO:0000256" key="1">
    <source>
        <dbReference type="SAM" id="MobiDB-lite"/>
    </source>
</evidence>
<evidence type="ECO:0000313" key="4">
    <source>
        <dbReference type="Proteomes" id="UP000295301"/>
    </source>
</evidence>
<dbReference type="Proteomes" id="UP000295301">
    <property type="component" value="Unassembled WGS sequence"/>
</dbReference>
<gene>
    <name evidence="3" type="ORF">E1832_05065</name>
</gene>
<name>A0A4R5VER3_9RHOB</name>
<evidence type="ECO:0000259" key="2">
    <source>
        <dbReference type="Pfam" id="PF03432"/>
    </source>
</evidence>
<feature type="domain" description="MobA/VirD2-like nuclease" evidence="2">
    <location>
        <begin position="177"/>
        <end position="273"/>
    </location>
</feature>
<dbReference type="EMBL" id="SMUV01000052">
    <property type="protein sequence ID" value="TDK50915.1"/>
    <property type="molecule type" value="Genomic_DNA"/>
</dbReference>
<keyword evidence="4" id="KW-1185">Reference proteome</keyword>
<dbReference type="OrthoDB" id="98563at2"/>
<comment type="caution">
    <text evidence="3">The sequence shown here is derived from an EMBL/GenBank/DDBJ whole genome shotgun (WGS) entry which is preliminary data.</text>
</comment>
<evidence type="ECO:0000313" key="3">
    <source>
        <dbReference type="EMBL" id="TDK50915.1"/>
    </source>
</evidence>
<proteinExistence type="predicted"/>
<protein>
    <recommendedName>
        <fullName evidence="2">MobA/VirD2-like nuclease domain-containing protein</fullName>
    </recommendedName>
</protein>
<accession>A0A4R5VER3</accession>
<sequence length="679" mass="73797">MRVSCGGTRATRHWSVGLRIGPKRWPGRCRPCVRPHCAGPLSGCPIFGTSGRVSTMAETRTLQQVVLGEILPHVGRRSAAMAGEARVSSGRRRGSSGGAVTVIAWNALRVPQSVVKRVGAGGCHSPKELRRQMKYILRDEARVAAWSNQIGIDRVFGERGMESVIADWSASWCGAPKRGHTDHIILSFPKGTEAELAEAISREWAQEVFGGDYRDRYRYVAALHCNTDHVHAHVLVDKVGMEDGKFLSISRHSEISYDMMRELHAQIAGEHGLVLNASSRLSRGIMENAPRDTDLQAARKEEREPVVAPLDPASRALREAEMRGYAEGYRQLAQLAGMSVGADVSPNAWLGRIAEGAQHAANNLMKGLPVKEGFAEGADIPVAGADVIGRLIAARETLQAEADTAWSAIQDMAPGAEKVELERLFAGQAREMGTLLGRDFLADYYSPVSPERDPYSVQGIVGLAARAGEEGNPLSAEAGAALGSFRAELSRALAPMEARLEEAGSSIEEVAARFIAPHRSEAQLEASRPVDAQERADWLGMERDLQARARDVFAGLRMDRDLLADLARQDILDAGQGSRLADIATLDKLISEVRQDLRDGDMDQLAAGRIDPLMDRIEDPGLRQAVFSELKAIAAVDAGDDIAGRDSEPAATYRTRIEAFERAEERGRDRDDAGRDYGL</sequence>